<keyword evidence="3" id="KW-1185">Reference proteome</keyword>
<dbReference type="STRING" id="126957.T1JBR6"/>
<reference evidence="2" key="2">
    <citation type="submission" date="2015-02" db="UniProtKB">
        <authorList>
            <consortium name="EnsemblMetazoa"/>
        </authorList>
    </citation>
    <scope>IDENTIFICATION</scope>
</reference>
<dbReference type="PANTHER" id="PTHR12509">
    <property type="entry name" value="SPERMATOGENESIS-ASSOCIATED 4-RELATED"/>
    <property type="match status" value="1"/>
</dbReference>
<sequence length="260" mass="30226">MHTCNDAKLLTTLPRDVVKWICNLGLTKTIRNPKWDFASGYLIADIFTKYYPRRIELYKFDDSTALKYRKLNWEKLERFLDGIDIRIPWRLMEGTANYKDDAAIFLLIYLYELFVGKRVRTPYPISNPTLMDLNYQRRLPLHARATVAHAIRRNLKIPELTLHYSKLNQQQKVQIIIDQYAMQKQRLRFDKPNYFDIRPSIGERAVRKVPSSSSKFHSAVTKVTITSLSSKALSGTSSPIVTGNTNFPTVQSSFEKGFKI</sequence>
<dbReference type="AlphaFoldDB" id="T1JBR6"/>
<dbReference type="PANTHER" id="PTHR12509:SF8">
    <property type="entry name" value="SPERMATOGENESIS-ASSOCIATED PROTEIN 4"/>
    <property type="match status" value="1"/>
</dbReference>
<dbReference type="EnsemblMetazoa" id="SMAR011219-RA">
    <property type="protein sequence ID" value="SMAR011219-PA"/>
    <property type="gene ID" value="SMAR011219"/>
</dbReference>
<dbReference type="EMBL" id="JH432018">
    <property type="status" value="NOT_ANNOTATED_CDS"/>
    <property type="molecule type" value="Genomic_DNA"/>
</dbReference>
<organism evidence="2 3">
    <name type="scientific">Strigamia maritima</name>
    <name type="common">European centipede</name>
    <name type="synonym">Geophilus maritimus</name>
    <dbReference type="NCBI Taxonomy" id="126957"/>
    <lineage>
        <taxon>Eukaryota</taxon>
        <taxon>Metazoa</taxon>
        <taxon>Ecdysozoa</taxon>
        <taxon>Arthropoda</taxon>
        <taxon>Myriapoda</taxon>
        <taxon>Chilopoda</taxon>
        <taxon>Pleurostigmophora</taxon>
        <taxon>Geophilomorpha</taxon>
        <taxon>Linotaeniidae</taxon>
        <taxon>Strigamia</taxon>
    </lineage>
</organism>
<dbReference type="HOGENOM" id="CLU_077979_0_0_1"/>
<dbReference type="GO" id="GO:0008017">
    <property type="term" value="F:microtubule binding"/>
    <property type="evidence" value="ECO:0007669"/>
    <property type="project" value="TreeGrafter"/>
</dbReference>
<reference evidence="3" key="1">
    <citation type="submission" date="2011-05" db="EMBL/GenBank/DDBJ databases">
        <authorList>
            <person name="Richards S.R."/>
            <person name="Qu J."/>
            <person name="Jiang H."/>
            <person name="Jhangiani S.N."/>
            <person name="Agravi P."/>
            <person name="Goodspeed R."/>
            <person name="Gross S."/>
            <person name="Mandapat C."/>
            <person name="Jackson L."/>
            <person name="Mathew T."/>
            <person name="Pu L."/>
            <person name="Thornton R."/>
            <person name="Saada N."/>
            <person name="Wilczek-Boney K.B."/>
            <person name="Lee S."/>
            <person name="Kovar C."/>
            <person name="Wu Y."/>
            <person name="Scherer S.E."/>
            <person name="Worley K.C."/>
            <person name="Muzny D.M."/>
            <person name="Gibbs R."/>
        </authorList>
    </citation>
    <scope>NUCLEOTIDE SEQUENCE</scope>
    <source>
        <strain evidence="3">Brora</strain>
    </source>
</reference>
<proteinExistence type="predicted"/>
<evidence type="ECO:0000313" key="2">
    <source>
        <dbReference type="EnsemblMetazoa" id="SMAR011219-PA"/>
    </source>
</evidence>
<dbReference type="InterPro" id="IPR052111">
    <property type="entry name" value="Spermatogenesis_Ciliary_MAP"/>
</dbReference>
<dbReference type="Proteomes" id="UP000014500">
    <property type="component" value="Unassembled WGS sequence"/>
</dbReference>
<accession>T1JBR6</accession>
<dbReference type="PhylomeDB" id="T1JBR6"/>
<dbReference type="Gene3D" id="1.10.418.10">
    <property type="entry name" value="Calponin-like domain"/>
    <property type="match status" value="1"/>
</dbReference>
<dbReference type="GO" id="GO:0005930">
    <property type="term" value="C:axoneme"/>
    <property type="evidence" value="ECO:0007669"/>
    <property type="project" value="TreeGrafter"/>
</dbReference>
<dbReference type="InterPro" id="IPR036872">
    <property type="entry name" value="CH_dom_sf"/>
</dbReference>
<dbReference type="eggNOG" id="ENOG502QU8V">
    <property type="taxonomic scope" value="Eukaryota"/>
</dbReference>
<feature type="domain" description="CH-like" evidence="1">
    <location>
        <begin position="17"/>
        <end position="111"/>
    </location>
</feature>
<protein>
    <recommendedName>
        <fullName evidence="1">CH-like domain-containing protein</fullName>
    </recommendedName>
</protein>
<dbReference type="GO" id="GO:0051493">
    <property type="term" value="P:regulation of cytoskeleton organization"/>
    <property type="evidence" value="ECO:0007669"/>
    <property type="project" value="TreeGrafter"/>
</dbReference>
<evidence type="ECO:0000313" key="3">
    <source>
        <dbReference type="Proteomes" id="UP000014500"/>
    </source>
</evidence>
<dbReference type="InterPro" id="IPR010441">
    <property type="entry name" value="CH_2"/>
</dbReference>
<dbReference type="Pfam" id="PF06294">
    <property type="entry name" value="CH_2"/>
    <property type="match status" value="1"/>
</dbReference>
<dbReference type="OMA" id="CIYYPWD"/>
<name>T1JBR6_STRMM</name>
<evidence type="ECO:0000259" key="1">
    <source>
        <dbReference type="Pfam" id="PF06294"/>
    </source>
</evidence>